<evidence type="ECO:0000313" key="2">
    <source>
        <dbReference type="Proteomes" id="UP000823632"/>
    </source>
</evidence>
<dbReference type="Proteomes" id="UP000823632">
    <property type="component" value="Unassembled WGS sequence"/>
</dbReference>
<evidence type="ECO:0000313" key="1">
    <source>
        <dbReference type="EMBL" id="MBO8431540.1"/>
    </source>
</evidence>
<protein>
    <submittedName>
        <fullName evidence="1">Uncharacterized protein</fullName>
    </submittedName>
</protein>
<comment type="caution">
    <text evidence="1">The sequence shown here is derived from an EMBL/GenBank/DDBJ whole genome shotgun (WGS) entry which is preliminary data.</text>
</comment>
<proteinExistence type="predicted"/>
<sequence length="78" mass="9540">MKTKLQKIRTDIYDIETEFAKQQFMLEIIRDFGIYNAEKSDEVEKMTYLINILRNQQNRFQKALDKFIPGFQKSFRKR</sequence>
<reference evidence="1" key="2">
    <citation type="journal article" date="2021" name="PeerJ">
        <title>Extensive microbial diversity within the chicken gut microbiome revealed by metagenomics and culture.</title>
        <authorList>
            <person name="Gilroy R."/>
            <person name="Ravi A."/>
            <person name="Getino M."/>
            <person name="Pursley I."/>
            <person name="Horton D.L."/>
            <person name="Alikhan N.F."/>
            <person name="Baker D."/>
            <person name="Gharbi K."/>
            <person name="Hall N."/>
            <person name="Watson M."/>
            <person name="Adriaenssens E.M."/>
            <person name="Foster-Nyarko E."/>
            <person name="Jarju S."/>
            <person name="Secka A."/>
            <person name="Antonio M."/>
            <person name="Oren A."/>
            <person name="Chaudhuri R.R."/>
            <person name="La Ragione R."/>
            <person name="Hildebrand F."/>
            <person name="Pallen M.J."/>
        </authorList>
    </citation>
    <scope>NUCLEOTIDE SEQUENCE</scope>
    <source>
        <strain evidence="1">10192</strain>
    </source>
</reference>
<name>A0A9D9GYB7_9BACT</name>
<organism evidence="1 2">
    <name type="scientific">Candidatus Scatousia excrementipullorum</name>
    <dbReference type="NCBI Taxonomy" id="2840936"/>
    <lineage>
        <taxon>Bacteria</taxon>
        <taxon>Candidatus Scatousia</taxon>
    </lineage>
</organism>
<reference evidence="1" key="1">
    <citation type="submission" date="2020-10" db="EMBL/GenBank/DDBJ databases">
        <authorList>
            <person name="Gilroy R."/>
        </authorList>
    </citation>
    <scope>NUCLEOTIDE SEQUENCE</scope>
    <source>
        <strain evidence="1">10192</strain>
    </source>
</reference>
<dbReference type="AlphaFoldDB" id="A0A9D9GYB7"/>
<accession>A0A9D9GYB7</accession>
<gene>
    <name evidence="1" type="ORF">IAC76_09150</name>
</gene>
<dbReference type="EMBL" id="JADIND010000202">
    <property type="protein sequence ID" value="MBO8431540.1"/>
    <property type="molecule type" value="Genomic_DNA"/>
</dbReference>